<dbReference type="GO" id="GO:0016491">
    <property type="term" value="F:oxidoreductase activity"/>
    <property type="evidence" value="ECO:0007669"/>
    <property type="project" value="UniProtKB-KW"/>
</dbReference>
<dbReference type="PROSITE" id="PS00798">
    <property type="entry name" value="ALDOKETO_REDUCTASE_1"/>
    <property type="match status" value="4"/>
</dbReference>
<protein>
    <recommendedName>
        <fullName evidence="4">NADP-dependent oxidoreductase domain-containing protein</fullName>
    </recommendedName>
</protein>
<dbReference type="Pfam" id="PF00248">
    <property type="entry name" value="Aldo_ket_red"/>
    <property type="match status" value="4"/>
</dbReference>
<dbReference type="PRINTS" id="PR00069">
    <property type="entry name" value="ALDKETRDTASE"/>
</dbReference>
<evidence type="ECO:0000256" key="3">
    <source>
        <dbReference type="ARBA" id="ARBA00023002"/>
    </source>
</evidence>
<feature type="domain" description="NADP-dependent oxidoreductase" evidence="4">
    <location>
        <begin position="621"/>
        <end position="896"/>
    </location>
</feature>
<dbReference type="InterPro" id="IPR020471">
    <property type="entry name" value="AKR"/>
</dbReference>
<dbReference type="SUPFAM" id="SSF51430">
    <property type="entry name" value="NAD(P)-linked oxidoreductase"/>
    <property type="match status" value="4"/>
</dbReference>
<reference evidence="5" key="1">
    <citation type="journal article" date="2020" name="J Insects Food Feed">
        <title>The yellow mealworm (Tenebrio molitor) genome: a resource for the emerging insects as food and feed industry.</title>
        <authorList>
            <person name="Eriksson T."/>
            <person name="Andere A."/>
            <person name="Kelstrup H."/>
            <person name="Emery V."/>
            <person name="Picard C."/>
        </authorList>
    </citation>
    <scope>NUCLEOTIDE SEQUENCE</scope>
    <source>
        <strain evidence="5">Stoneville</strain>
        <tissue evidence="5">Whole head</tissue>
    </source>
</reference>
<dbReference type="InterPro" id="IPR023210">
    <property type="entry name" value="NADP_OxRdtase_dom"/>
</dbReference>
<dbReference type="Gene3D" id="3.20.20.100">
    <property type="entry name" value="NADP-dependent oxidoreductase domain"/>
    <property type="match status" value="4"/>
</dbReference>
<dbReference type="AlphaFoldDB" id="A0A8J6L751"/>
<dbReference type="InterPro" id="IPR036812">
    <property type="entry name" value="NAD(P)_OxRdtase_dom_sf"/>
</dbReference>
<dbReference type="InterPro" id="IPR018170">
    <property type="entry name" value="Aldo/ket_reductase_CS"/>
</dbReference>
<keyword evidence="2" id="KW-0521">NADP</keyword>
<dbReference type="Proteomes" id="UP000719412">
    <property type="component" value="Unassembled WGS sequence"/>
</dbReference>
<evidence type="ECO:0000256" key="2">
    <source>
        <dbReference type="ARBA" id="ARBA00022857"/>
    </source>
</evidence>
<organism evidence="5 6">
    <name type="scientific">Tenebrio molitor</name>
    <name type="common">Yellow mealworm beetle</name>
    <dbReference type="NCBI Taxonomy" id="7067"/>
    <lineage>
        <taxon>Eukaryota</taxon>
        <taxon>Metazoa</taxon>
        <taxon>Ecdysozoa</taxon>
        <taxon>Arthropoda</taxon>
        <taxon>Hexapoda</taxon>
        <taxon>Insecta</taxon>
        <taxon>Pterygota</taxon>
        <taxon>Neoptera</taxon>
        <taxon>Endopterygota</taxon>
        <taxon>Coleoptera</taxon>
        <taxon>Polyphaga</taxon>
        <taxon>Cucujiformia</taxon>
        <taxon>Tenebrionidae</taxon>
        <taxon>Tenebrio</taxon>
    </lineage>
</organism>
<dbReference type="PROSITE" id="PS00063">
    <property type="entry name" value="ALDOKETO_REDUCTASE_3"/>
    <property type="match status" value="4"/>
</dbReference>
<feature type="domain" description="NADP-dependent oxidoreductase" evidence="4">
    <location>
        <begin position="898"/>
        <end position="1163"/>
    </location>
</feature>
<sequence length="1175" mass="133760">MAKVPTIKFNNGQSYPIFGIGTWKSKPGEVTQAVKDAIDIGYRHIDCAYAYCNEKEVGEAISAKIAEGVVKRDDLYVTSKLWNTFHRPDLVEKGLKATLSNLGLKYLDLYLIHWPFALKEDGDMFPVDADGKTAYSDVDYVDTWKAMEEVCKKGLTKSIGISNFNKRQIERLLENATIPPVTNQIECHPYLTQMKLTQFCKSKNIIITAYSPLGSPDRPWAKPDDPQLLDDPKIKKIADKYNKTPAQVVLKYQVQRGHITIPKSVTKSRIKQNFDIWDFQLAPEDIQLINTFDCNGRICPYADAFTHKDHPFTKDDKSPELSKPGEVTQAVKDAIDIGYRHIDCAHVYGNEKEVGEGIKAKIDEGVVKREDLFITSKLWNTFHAPELVEAALKTTLSNLGLEHLDLYLVHWPFALKEGGELFPVDESGKTAYSDVDYVDTWKAMEEVCKKGLTKLIGVSNFNKPQIERLLESATIIPATNQIECHPYLAQLKLSEFCKTKGITITAYSPLGSPDRPWAKPDDPLLLEDEKIKKIAEKYKKTPAQVVLKYQVQRGHITIPKSVTKSRIQENFQIWDFELTPEDIELINSFDCNGRICPYVENERANDKIQQRGSLSIIRSRNLEEVGQAVKDAIDIGYRLIDTAVVYNNEKEIGEAIASKISQGNIQRENLFITSKLWSTFHRPDLVEPSLKSSLSNLRLDYIDLYLVHWPFALQEDGDLFPLSEDGKFLFSDVDFLDTWKAMEQIYKKGLAKSIGVSNFNRRQLDRLLKSAKVLPVTNQVRSSRVLVKIYEHFLQVECHPYLTQIKMSSFLESKGMMLMAYSPLGSADRPWAKPTDRVLLADSKLKKIADKYEKTPAQIVLRYQIQRGHIPIPKSINKERLLENIDIFNFELKKDESKPGEVVQAVKDAIDAGYRHIDCAHLYGNEKEVGDAIKTKVSEGVVKREDLYITSKLWCNSHRPDMVEPALRLTLSNLGLDYLDLYLIHWPTAFKAGPDLYPVHATGKYLFGDEDYVDTWKAMEEVCKKGLTKSIGVSNFNKRQIERVLEKATILPVTNQIECHPYLNQKKLIGFCRSKGIVVTAYSPLGSPDRPWAKPDDPKLTEDLKIVQIASKYKKSPAQVILKYQIQRGNITIPKSVNKSRIKENLDIWDFQLTPEDIAYLDTFDCNGRVCHFVE</sequence>
<dbReference type="PANTHER" id="PTHR11732">
    <property type="entry name" value="ALDO/KETO REDUCTASE"/>
    <property type="match status" value="1"/>
</dbReference>
<comment type="caution">
    <text evidence="5">The sequence shown here is derived from an EMBL/GenBank/DDBJ whole genome shotgun (WGS) entry which is preliminary data.</text>
</comment>
<accession>A0A8J6L751</accession>
<gene>
    <name evidence="5" type="ORF">GEV33_014433</name>
</gene>
<dbReference type="EMBL" id="JABDTM020028823">
    <property type="protein sequence ID" value="KAH0808358.1"/>
    <property type="molecule type" value="Genomic_DNA"/>
</dbReference>
<evidence type="ECO:0000313" key="5">
    <source>
        <dbReference type="EMBL" id="KAH0808358.1"/>
    </source>
</evidence>
<feature type="domain" description="NADP-dependent oxidoreductase" evidence="4">
    <location>
        <begin position="324"/>
        <end position="589"/>
    </location>
</feature>
<name>A0A8J6L751_TENMO</name>
<reference evidence="5" key="2">
    <citation type="submission" date="2021-08" db="EMBL/GenBank/DDBJ databases">
        <authorList>
            <person name="Eriksson T."/>
        </authorList>
    </citation>
    <scope>NUCLEOTIDE SEQUENCE</scope>
    <source>
        <strain evidence="5">Stoneville</strain>
        <tissue evidence="5">Whole head</tissue>
    </source>
</reference>
<keyword evidence="3" id="KW-0560">Oxidoreductase</keyword>
<dbReference type="FunFam" id="3.20.20.100:FF:000006">
    <property type="entry name" value="Aldo-keto reductase family 1 member A1"/>
    <property type="match status" value="4"/>
</dbReference>
<dbReference type="PROSITE" id="PS00062">
    <property type="entry name" value="ALDOKETO_REDUCTASE_2"/>
    <property type="match status" value="4"/>
</dbReference>
<keyword evidence="6" id="KW-1185">Reference proteome</keyword>
<evidence type="ECO:0000313" key="6">
    <source>
        <dbReference type="Proteomes" id="UP000719412"/>
    </source>
</evidence>
<evidence type="ECO:0000256" key="1">
    <source>
        <dbReference type="ARBA" id="ARBA00007905"/>
    </source>
</evidence>
<proteinExistence type="inferred from homology"/>
<feature type="domain" description="NADP-dependent oxidoreductase" evidence="4">
    <location>
        <begin position="19"/>
        <end position="291"/>
    </location>
</feature>
<comment type="similarity">
    <text evidence="1">Belongs to the aldo/keto reductase family.</text>
</comment>
<evidence type="ECO:0000259" key="4">
    <source>
        <dbReference type="Pfam" id="PF00248"/>
    </source>
</evidence>